<proteinExistence type="predicted"/>
<reference evidence="1" key="1">
    <citation type="submission" date="2019-03" db="EMBL/GenBank/DDBJ databases">
        <title>WGS assembly of Setaria viridis.</title>
        <authorList>
            <person name="Huang P."/>
            <person name="Jenkins J."/>
            <person name="Grimwood J."/>
            <person name="Barry K."/>
            <person name="Healey A."/>
            <person name="Mamidi S."/>
            <person name="Sreedasyam A."/>
            <person name="Shu S."/>
            <person name="Feldman M."/>
            <person name="Wu J."/>
            <person name="Yu Y."/>
            <person name="Chen C."/>
            <person name="Johnson J."/>
            <person name="Rokhsar D."/>
            <person name="Baxter I."/>
            <person name="Schmutz J."/>
            <person name="Brutnell T."/>
            <person name="Kellogg E."/>
        </authorList>
    </citation>
    <scope>NUCLEOTIDE SEQUENCE [LARGE SCALE GENOMIC DNA]</scope>
</reference>
<evidence type="ECO:0000313" key="1">
    <source>
        <dbReference type="EMBL" id="TKW41938.1"/>
    </source>
</evidence>
<name>A0A4U6WGF6_SETVI</name>
<evidence type="ECO:0000313" key="2">
    <source>
        <dbReference type="Proteomes" id="UP000298652"/>
    </source>
</evidence>
<dbReference type="EMBL" id="CM016552">
    <property type="protein sequence ID" value="TKW41938.1"/>
    <property type="molecule type" value="Genomic_DNA"/>
</dbReference>
<protein>
    <submittedName>
        <fullName evidence="1">Uncharacterized protein</fullName>
    </submittedName>
</protein>
<dbReference type="Proteomes" id="UP000298652">
    <property type="component" value="Chromosome 1"/>
</dbReference>
<dbReference type="Gramene" id="TKW41938">
    <property type="protein sequence ID" value="TKW41938"/>
    <property type="gene ID" value="SEVIR_1G350500v2"/>
</dbReference>
<sequence length="69" mass="7713">MVIQQGERKINWKRIQENQMKDLGTSSRPTSVILPIPYHYCKSLDQPISMAMATVDSESPSVILPAIIG</sequence>
<gene>
    <name evidence="1" type="ORF">SEVIR_1G350500v2</name>
</gene>
<organism evidence="1 2">
    <name type="scientific">Setaria viridis</name>
    <name type="common">Green bristlegrass</name>
    <name type="synonym">Setaria italica subsp. viridis</name>
    <dbReference type="NCBI Taxonomy" id="4556"/>
    <lineage>
        <taxon>Eukaryota</taxon>
        <taxon>Viridiplantae</taxon>
        <taxon>Streptophyta</taxon>
        <taxon>Embryophyta</taxon>
        <taxon>Tracheophyta</taxon>
        <taxon>Spermatophyta</taxon>
        <taxon>Magnoliopsida</taxon>
        <taxon>Liliopsida</taxon>
        <taxon>Poales</taxon>
        <taxon>Poaceae</taxon>
        <taxon>PACMAD clade</taxon>
        <taxon>Panicoideae</taxon>
        <taxon>Panicodae</taxon>
        <taxon>Paniceae</taxon>
        <taxon>Cenchrinae</taxon>
        <taxon>Setaria</taxon>
    </lineage>
</organism>
<accession>A0A4U6WGF6</accession>
<keyword evidence="2" id="KW-1185">Reference proteome</keyword>
<dbReference type="AlphaFoldDB" id="A0A4U6WGF6"/>